<dbReference type="AlphaFoldDB" id="A0A183ERF7"/>
<dbReference type="EMBL" id="UYRT01098175">
    <property type="protein sequence ID" value="VDN41621.1"/>
    <property type="molecule type" value="Genomic_DNA"/>
</dbReference>
<sequence>MYYFDDNTADTGLEAQSFMEDVLHGTIDVINPLFVAERVCAGVDQSTACESQYVDDCRHWPNPNVNLPNVTQTMHELIDRIDYLSCIPQKRLASFNAN</sequence>
<dbReference type="OrthoDB" id="5913344at2759"/>
<reference evidence="1 2" key="2">
    <citation type="submission" date="2018-11" db="EMBL/GenBank/DDBJ databases">
        <authorList>
            <consortium name="Pathogen Informatics"/>
        </authorList>
    </citation>
    <scope>NUCLEOTIDE SEQUENCE [LARGE SCALE GENOMIC DNA]</scope>
</reference>
<accession>A0A183ERF7</accession>
<dbReference type="Proteomes" id="UP000271098">
    <property type="component" value="Unassembled WGS sequence"/>
</dbReference>
<protein>
    <submittedName>
        <fullName evidence="3">GDSL esterase/lipase</fullName>
    </submittedName>
</protein>
<dbReference type="InterPro" id="IPR040271">
    <property type="entry name" value="T19C3.2-like"/>
</dbReference>
<organism evidence="3">
    <name type="scientific">Gongylonema pulchrum</name>
    <dbReference type="NCBI Taxonomy" id="637853"/>
    <lineage>
        <taxon>Eukaryota</taxon>
        <taxon>Metazoa</taxon>
        <taxon>Ecdysozoa</taxon>
        <taxon>Nematoda</taxon>
        <taxon>Chromadorea</taxon>
        <taxon>Rhabditida</taxon>
        <taxon>Spirurina</taxon>
        <taxon>Spiruromorpha</taxon>
        <taxon>Spiruroidea</taxon>
        <taxon>Gongylonematidae</taxon>
        <taxon>Gongylonema</taxon>
    </lineage>
</organism>
<dbReference type="PANTHER" id="PTHR37443:SF3">
    <property type="entry name" value="SECRETED PROTEIN"/>
    <property type="match status" value="1"/>
</dbReference>
<dbReference type="WBParaSite" id="GPUH_0002357801-mRNA-1">
    <property type="protein sequence ID" value="GPUH_0002357801-mRNA-1"/>
    <property type="gene ID" value="GPUH_0002357801"/>
</dbReference>
<proteinExistence type="predicted"/>
<evidence type="ECO:0000313" key="3">
    <source>
        <dbReference type="WBParaSite" id="GPUH_0002357801-mRNA-1"/>
    </source>
</evidence>
<evidence type="ECO:0000313" key="1">
    <source>
        <dbReference type="EMBL" id="VDN41621.1"/>
    </source>
</evidence>
<dbReference type="PANTHER" id="PTHR37443">
    <property type="entry name" value="PROTEIN CBG09852-RELATED"/>
    <property type="match status" value="1"/>
</dbReference>
<evidence type="ECO:0000313" key="2">
    <source>
        <dbReference type="Proteomes" id="UP000271098"/>
    </source>
</evidence>
<gene>
    <name evidence="1" type="ORF">GPUH_LOCUS23548</name>
</gene>
<name>A0A183ERF7_9BILA</name>
<reference evidence="3" key="1">
    <citation type="submission" date="2016-06" db="UniProtKB">
        <authorList>
            <consortium name="WormBaseParasite"/>
        </authorList>
    </citation>
    <scope>IDENTIFICATION</scope>
</reference>
<keyword evidence="2" id="KW-1185">Reference proteome</keyword>